<accession>D3BB22</accession>
<sequence length="516" mass="58781">MEQNKGHQLVNLSFLLLGYIVDRLPNIDKICFSLACKRWFENKDRYLIFNVDDIGMIDNEQNKTSSFHLKSYQSIYLKSHQLRTNLTLFIGKKSCCPPTNLYLDNDILNTLDSLQPNITSVMIDETINHNMQTVEIDSYHLCRLLSTSNVTELRCCRTLTGKLPDSIRVLSFYNDFNEVVKRNSLPSGLKVLELKDPFNKPIDVGILPEGLERVEFGRRYSHPIGPGILPRTLKHLDLGGNLSTLLAGSLPPNLEVLIFSSAKDQPIISLPTSLHTIYWLPATFIPSLEKLPNLTTLTTYEGTGLSGVINDLPPTLTDLTVGRKYQLLSAMPPSIRYLNLDRCTYDYGQLFPETTQYRLQQLVAQRFPAQKPNLQILNLMLMRGVNNPTFTEGAESLDMTFNLHNTLSAKAVPKSIKLLKMYSMDSLDSIPTSIETLEIFNRWKSLSKPLPPALRNIVYIEVSGLKRCDIRRLDDNCFLVIGQPPMMKSSKKFPYGYTMAMFNQSEFKDRFYQTNK</sequence>
<dbReference type="InterPro" id="IPR008615">
    <property type="entry name" value="FNIP"/>
</dbReference>
<dbReference type="Proteomes" id="UP000001396">
    <property type="component" value="Unassembled WGS sequence"/>
</dbReference>
<evidence type="ECO:0000313" key="2">
    <source>
        <dbReference type="Proteomes" id="UP000001396"/>
    </source>
</evidence>
<organism evidence="1 2">
    <name type="scientific">Heterostelium pallidum (strain ATCC 26659 / Pp 5 / PN500)</name>
    <name type="common">Cellular slime mold</name>
    <name type="synonym">Polysphondylium pallidum</name>
    <dbReference type="NCBI Taxonomy" id="670386"/>
    <lineage>
        <taxon>Eukaryota</taxon>
        <taxon>Amoebozoa</taxon>
        <taxon>Evosea</taxon>
        <taxon>Eumycetozoa</taxon>
        <taxon>Dictyostelia</taxon>
        <taxon>Acytosteliales</taxon>
        <taxon>Acytosteliaceae</taxon>
        <taxon>Heterostelium</taxon>
    </lineage>
</organism>
<dbReference type="AlphaFoldDB" id="D3BB22"/>
<dbReference type="SUPFAM" id="SSF52058">
    <property type="entry name" value="L domain-like"/>
    <property type="match status" value="1"/>
</dbReference>
<dbReference type="RefSeq" id="XP_020433876.1">
    <property type="nucleotide sequence ID" value="XM_020576627.1"/>
</dbReference>
<proteinExistence type="predicted"/>
<name>D3BB22_HETP5</name>
<evidence type="ECO:0000313" key="1">
    <source>
        <dbReference type="EMBL" id="EFA81759.1"/>
    </source>
</evidence>
<dbReference type="InterPro" id="IPR051251">
    <property type="entry name" value="STK_FNIP-Repeat"/>
</dbReference>
<dbReference type="InParanoid" id="D3BB22"/>
<keyword evidence="2" id="KW-1185">Reference proteome</keyword>
<comment type="caution">
    <text evidence="1">The sequence shown here is derived from an EMBL/GenBank/DDBJ whole genome shotgun (WGS) entry which is preliminary data.</text>
</comment>
<reference evidence="1 2" key="1">
    <citation type="journal article" date="2011" name="Genome Res.">
        <title>Phylogeny-wide analysis of social amoeba genomes highlights ancient origins for complex intercellular communication.</title>
        <authorList>
            <person name="Heidel A.J."/>
            <person name="Lawal H.M."/>
            <person name="Felder M."/>
            <person name="Schilde C."/>
            <person name="Helps N.R."/>
            <person name="Tunggal B."/>
            <person name="Rivero F."/>
            <person name="John U."/>
            <person name="Schleicher M."/>
            <person name="Eichinger L."/>
            <person name="Platzer M."/>
            <person name="Noegel A.A."/>
            <person name="Schaap P."/>
            <person name="Gloeckner G."/>
        </authorList>
    </citation>
    <scope>NUCLEOTIDE SEQUENCE [LARGE SCALE GENOMIC DNA]</scope>
    <source>
        <strain evidence="2">ATCC 26659 / Pp 5 / PN500</strain>
    </source>
</reference>
<dbReference type="PANTHER" id="PTHR32134:SF169">
    <property type="entry name" value="FNIP REPEAT-CONTAINING PROTEIN-RELATED"/>
    <property type="match status" value="1"/>
</dbReference>
<dbReference type="FunCoup" id="D3BB22">
    <property type="interactions" value="164"/>
</dbReference>
<dbReference type="GeneID" id="31361238"/>
<dbReference type="EMBL" id="ADBJ01000025">
    <property type="protein sequence ID" value="EFA81759.1"/>
    <property type="molecule type" value="Genomic_DNA"/>
</dbReference>
<evidence type="ECO:0008006" key="3">
    <source>
        <dbReference type="Google" id="ProtNLM"/>
    </source>
</evidence>
<gene>
    <name evidence="1" type="ORF">PPL_05754</name>
</gene>
<dbReference type="Pfam" id="PF05725">
    <property type="entry name" value="FNIP"/>
    <property type="match status" value="2"/>
</dbReference>
<protein>
    <recommendedName>
        <fullName evidence="3">F-box domain-containing protein</fullName>
    </recommendedName>
</protein>
<dbReference type="PANTHER" id="PTHR32134">
    <property type="entry name" value="FNIP REPEAT-CONTAINING PROTEIN"/>
    <property type="match status" value="1"/>
</dbReference>